<feature type="chain" id="PRO_5046372241" evidence="2">
    <location>
        <begin position="22"/>
        <end position="461"/>
    </location>
</feature>
<keyword evidence="2" id="KW-0732">Signal</keyword>
<dbReference type="Proteomes" id="UP000074914">
    <property type="component" value="Chromosome"/>
</dbReference>
<proteinExistence type="predicted"/>
<evidence type="ECO:0000256" key="2">
    <source>
        <dbReference type="SAM" id="SignalP"/>
    </source>
</evidence>
<feature type="signal peptide" evidence="2">
    <location>
        <begin position="1"/>
        <end position="21"/>
    </location>
</feature>
<evidence type="ECO:0000313" key="5">
    <source>
        <dbReference type="Proteomes" id="UP000074914"/>
    </source>
</evidence>
<evidence type="ECO:0000256" key="1">
    <source>
        <dbReference type="ARBA" id="ARBA00004328"/>
    </source>
</evidence>
<dbReference type="Gene3D" id="3.30.2320.10">
    <property type="entry name" value="hypothetical protein PF0899 domain"/>
    <property type="match status" value="1"/>
</dbReference>
<organism evidence="4 5">
    <name type="scientific">Collimonas pratensis</name>
    <dbReference type="NCBI Taxonomy" id="279113"/>
    <lineage>
        <taxon>Bacteria</taxon>
        <taxon>Pseudomonadati</taxon>
        <taxon>Pseudomonadota</taxon>
        <taxon>Betaproteobacteria</taxon>
        <taxon>Burkholderiales</taxon>
        <taxon>Oxalobacteraceae</taxon>
        <taxon>Collimonas</taxon>
    </lineage>
</organism>
<sequence>MKLKHVFLFAALATLAAAGFAAEIAPAVHASLHPALFPSFGDGGWMSLLPFAGAGMLRKSGGEGGDDIGAVSKRLGEVMDQVKNFGEDIAKKMASGTAVTQELKDATDKTLTEMNDLKSRMAELEQKSVRRPGNDEQQEFKTVGQRVVESDAFKGMNSSERKSLRVSMERKDLMNVPGTVGAGVSSSNSLVMADRQLGIVAPINRTLTIRDLLLPGQTGSNSIEYVRETGYTNNAAPVAEGALKPKSDIQFDLKNAPVRTIAHHFKGSRQLLDDAKGLASYIDGRAQYGLRFKEELQLLSGDGTGANILGLLPQAIAFRPALVLADATPIDRLRLAILQAVLAEYPASAFVLNPIDWTGIELTKDKEGRYIIAQPVNGSGARLWGLPVAETQAIAQDTFLTGAFNLGAQIFDRMEVEVLLSTENEDDFVKNMVTIRAEERLALAVYRPEAFVTGSVSGVKP</sequence>
<evidence type="ECO:0000259" key="3">
    <source>
        <dbReference type="Pfam" id="PF05065"/>
    </source>
</evidence>
<evidence type="ECO:0000313" key="4">
    <source>
        <dbReference type="EMBL" id="AMP15495.1"/>
    </source>
</evidence>
<feature type="domain" description="Phage capsid-like C-terminal" evidence="3">
    <location>
        <begin position="190"/>
        <end position="454"/>
    </location>
</feature>
<reference evidence="4 5" key="1">
    <citation type="submission" date="2015-11" db="EMBL/GenBank/DDBJ databases">
        <title>Exploring the genomic traits of fungus-feeding bacterial genus Collimonas.</title>
        <authorList>
            <person name="Song C."/>
            <person name="Schmidt R."/>
            <person name="de Jager V."/>
            <person name="Krzyzanowska D."/>
            <person name="Jongedijk E."/>
            <person name="Cankar K."/>
            <person name="Beekwilder J."/>
            <person name="van Veen A."/>
            <person name="de Boer W."/>
            <person name="van Veen J.A."/>
            <person name="Garbeva P."/>
        </authorList>
    </citation>
    <scope>NUCLEOTIDE SEQUENCE [LARGE SCALE GENOMIC DNA]</scope>
    <source>
        <strain evidence="4 5">Ter291</strain>
    </source>
</reference>
<keyword evidence="5" id="KW-1185">Reference proteome</keyword>
<dbReference type="InterPro" id="IPR024455">
    <property type="entry name" value="Phage_capsid"/>
</dbReference>
<dbReference type="NCBIfam" id="TIGR01554">
    <property type="entry name" value="major_cap_HK97"/>
    <property type="match status" value="1"/>
</dbReference>
<protein>
    <submittedName>
        <fullName evidence="4">Phage major capsid protein, HK97 family</fullName>
    </submittedName>
</protein>
<name>A0ABM5Z9I8_9BURK</name>
<accession>A0ABM5Z9I8</accession>
<dbReference type="Pfam" id="PF05065">
    <property type="entry name" value="Phage_capsid"/>
    <property type="match status" value="1"/>
</dbReference>
<dbReference type="Gene3D" id="3.30.2400.10">
    <property type="entry name" value="Major capsid protein gp5"/>
    <property type="match status" value="1"/>
</dbReference>
<gene>
    <name evidence="4" type="ORF">CPter291_3258</name>
</gene>
<dbReference type="RefSeq" id="WP_231879931.1">
    <property type="nucleotide sequence ID" value="NZ_CP013236.1"/>
</dbReference>
<dbReference type="EMBL" id="CP013236">
    <property type="protein sequence ID" value="AMP15495.1"/>
    <property type="molecule type" value="Genomic_DNA"/>
</dbReference>
<comment type="subcellular location">
    <subcellularLocation>
        <location evidence="1">Virion</location>
    </subcellularLocation>
</comment>
<dbReference type="SUPFAM" id="SSF56563">
    <property type="entry name" value="Major capsid protein gp5"/>
    <property type="match status" value="1"/>
</dbReference>
<dbReference type="InterPro" id="IPR054612">
    <property type="entry name" value="Phage_capsid-like_C"/>
</dbReference>